<feature type="region of interest" description="Disordered" evidence="1">
    <location>
        <begin position="58"/>
        <end position="137"/>
    </location>
</feature>
<evidence type="ECO:0000256" key="1">
    <source>
        <dbReference type="SAM" id="MobiDB-lite"/>
    </source>
</evidence>
<dbReference type="Proteomes" id="UP001222325">
    <property type="component" value="Unassembled WGS sequence"/>
</dbReference>
<feature type="compositionally biased region" description="Pro residues" evidence="1">
    <location>
        <begin position="186"/>
        <end position="215"/>
    </location>
</feature>
<reference evidence="2" key="1">
    <citation type="submission" date="2023-03" db="EMBL/GenBank/DDBJ databases">
        <title>Massive genome expansion in bonnet fungi (Mycena s.s.) driven by repeated elements and novel gene families across ecological guilds.</title>
        <authorList>
            <consortium name="Lawrence Berkeley National Laboratory"/>
            <person name="Harder C.B."/>
            <person name="Miyauchi S."/>
            <person name="Viragh M."/>
            <person name="Kuo A."/>
            <person name="Thoen E."/>
            <person name="Andreopoulos B."/>
            <person name="Lu D."/>
            <person name="Skrede I."/>
            <person name="Drula E."/>
            <person name="Henrissat B."/>
            <person name="Morin E."/>
            <person name="Kohler A."/>
            <person name="Barry K."/>
            <person name="LaButti K."/>
            <person name="Morin E."/>
            <person name="Salamov A."/>
            <person name="Lipzen A."/>
            <person name="Mereny Z."/>
            <person name="Hegedus B."/>
            <person name="Baldrian P."/>
            <person name="Stursova M."/>
            <person name="Weitz H."/>
            <person name="Taylor A."/>
            <person name="Grigoriev I.V."/>
            <person name="Nagy L.G."/>
            <person name="Martin F."/>
            <person name="Kauserud H."/>
        </authorList>
    </citation>
    <scope>NUCLEOTIDE SEQUENCE</scope>
    <source>
        <strain evidence="2">CBHHK173m</strain>
    </source>
</reference>
<feature type="region of interest" description="Disordered" evidence="1">
    <location>
        <begin position="270"/>
        <end position="308"/>
    </location>
</feature>
<keyword evidence="3" id="KW-1185">Reference proteome</keyword>
<proteinExistence type="predicted"/>
<feature type="compositionally biased region" description="Low complexity" evidence="1">
    <location>
        <begin position="174"/>
        <end position="185"/>
    </location>
</feature>
<gene>
    <name evidence="2" type="ORF">B0H15DRAFT_978115</name>
</gene>
<accession>A0AAD6XHC8</accession>
<organism evidence="2 3">
    <name type="scientific">Mycena belliarum</name>
    <dbReference type="NCBI Taxonomy" id="1033014"/>
    <lineage>
        <taxon>Eukaryota</taxon>
        <taxon>Fungi</taxon>
        <taxon>Dikarya</taxon>
        <taxon>Basidiomycota</taxon>
        <taxon>Agaricomycotina</taxon>
        <taxon>Agaricomycetes</taxon>
        <taxon>Agaricomycetidae</taxon>
        <taxon>Agaricales</taxon>
        <taxon>Marasmiineae</taxon>
        <taxon>Mycenaceae</taxon>
        <taxon>Mycena</taxon>
    </lineage>
</organism>
<evidence type="ECO:0000313" key="2">
    <source>
        <dbReference type="EMBL" id="KAJ7063770.1"/>
    </source>
</evidence>
<feature type="compositionally biased region" description="Polar residues" evidence="1">
    <location>
        <begin position="270"/>
        <end position="281"/>
    </location>
</feature>
<evidence type="ECO:0000313" key="3">
    <source>
        <dbReference type="Proteomes" id="UP001222325"/>
    </source>
</evidence>
<protein>
    <submittedName>
        <fullName evidence="2">Uncharacterized protein</fullName>
    </submittedName>
</protein>
<name>A0AAD6XHC8_9AGAR</name>
<dbReference type="EMBL" id="JARJCN010000203">
    <property type="protein sequence ID" value="KAJ7063770.1"/>
    <property type="molecule type" value="Genomic_DNA"/>
</dbReference>
<dbReference type="AlphaFoldDB" id="A0AAD6XHC8"/>
<feature type="region of interest" description="Disordered" evidence="1">
    <location>
        <begin position="152"/>
        <end position="215"/>
    </location>
</feature>
<sequence>MSDRSDAADAPNLGDFRDRLFHRSVPLPACVGPGDSAGVCSAQVHTRTSPVPRLRVRCPPRAHLRPPPLQKLHPRLARPVRSPYISTPRSVDPHRACSPPLRAGHAEHPPRWALLPSEDAPGAPVEAPRAAPAEAPANPRGAVLARLRVPPATAQPSLPKSPPSQTHPPPPLPSTYATPRFTPSARRPPPRTPPRPIRTPRPLPPAHDSHVPPPVLRVALGSAPLRAMGRPLHAARRIPAAEGYDGMRTWRRPPFIGSRIAHRQSRNLRLTSPSPVNQQSPAGPPADAVSDRRYPFSKKKTGPRLAEGDCDEFLASDLLETEP</sequence>
<feature type="compositionally biased region" description="Pro residues" evidence="1">
    <location>
        <begin position="159"/>
        <end position="173"/>
    </location>
</feature>
<feature type="compositionally biased region" description="Low complexity" evidence="1">
    <location>
        <begin position="120"/>
        <end position="137"/>
    </location>
</feature>
<comment type="caution">
    <text evidence="2">The sequence shown here is derived from an EMBL/GenBank/DDBJ whole genome shotgun (WGS) entry which is preliminary data.</text>
</comment>